<sequence>MASQTNNIDATRRARLRKLKKGQCHLGVQAFKRTGRQQYYSYHAGIRRIDSLGKSPICLQLSRAIRGSMSTTATQQQQQQQQLGEMNLSSSSAARTARNLRTRAEKLARNILFCC</sequence>
<evidence type="ECO:0000313" key="3">
    <source>
        <dbReference type="Proteomes" id="UP000626109"/>
    </source>
</evidence>
<evidence type="ECO:0000256" key="1">
    <source>
        <dbReference type="SAM" id="MobiDB-lite"/>
    </source>
</evidence>
<evidence type="ECO:0000313" key="2">
    <source>
        <dbReference type="EMBL" id="CAE8683898.1"/>
    </source>
</evidence>
<protein>
    <submittedName>
        <fullName evidence="2">Uncharacterized protein</fullName>
    </submittedName>
</protein>
<proteinExistence type="predicted"/>
<gene>
    <name evidence="2" type="ORF">PGLA2088_LOCUS23689</name>
</gene>
<reference evidence="2" key="1">
    <citation type="submission" date="2021-02" db="EMBL/GenBank/DDBJ databases">
        <authorList>
            <person name="Dougan E. K."/>
            <person name="Rhodes N."/>
            <person name="Thang M."/>
            <person name="Chan C."/>
        </authorList>
    </citation>
    <scope>NUCLEOTIDE SEQUENCE</scope>
</reference>
<dbReference type="Proteomes" id="UP000626109">
    <property type="component" value="Unassembled WGS sequence"/>
</dbReference>
<comment type="caution">
    <text evidence="2">The sequence shown here is derived from an EMBL/GenBank/DDBJ whole genome shotgun (WGS) entry which is preliminary data.</text>
</comment>
<name>A0A813JMH2_POLGL</name>
<organism evidence="2 3">
    <name type="scientific">Polarella glacialis</name>
    <name type="common">Dinoflagellate</name>
    <dbReference type="NCBI Taxonomy" id="89957"/>
    <lineage>
        <taxon>Eukaryota</taxon>
        <taxon>Sar</taxon>
        <taxon>Alveolata</taxon>
        <taxon>Dinophyceae</taxon>
        <taxon>Suessiales</taxon>
        <taxon>Suessiaceae</taxon>
        <taxon>Polarella</taxon>
    </lineage>
</organism>
<dbReference type="AlphaFoldDB" id="A0A813JMH2"/>
<feature type="region of interest" description="Disordered" evidence="1">
    <location>
        <begin position="70"/>
        <end position="96"/>
    </location>
</feature>
<dbReference type="EMBL" id="CAJNNW010026240">
    <property type="protein sequence ID" value="CAE8683898.1"/>
    <property type="molecule type" value="Genomic_DNA"/>
</dbReference>
<accession>A0A813JMH2</accession>
<feature type="compositionally biased region" description="Low complexity" evidence="1">
    <location>
        <begin position="75"/>
        <end position="96"/>
    </location>
</feature>